<feature type="signal peptide" evidence="2">
    <location>
        <begin position="1"/>
        <end position="26"/>
    </location>
</feature>
<accession>A0ABQ9E336</accession>
<comment type="caution">
    <text evidence="4">The sequence shown here is derived from an EMBL/GenBank/DDBJ whole genome shotgun (WGS) entry which is preliminary data.</text>
</comment>
<dbReference type="Gene3D" id="3.20.20.370">
    <property type="entry name" value="Glycoside hydrolase/deacetylase"/>
    <property type="match status" value="1"/>
</dbReference>
<dbReference type="Pfam" id="PF01522">
    <property type="entry name" value="Polysacc_deac_1"/>
    <property type="match status" value="1"/>
</dbReference>
<feature type="chain" id="PRO_5047012236" description="NodB homology domain-containing protein" evidence="2">
    <location>
        <begin position="27"/>
        <end position="675"/>
    </location>
</feature>
<dbReference type="PANTHER" id="PTHR45985">
    <property type="match status" value="1"/>
</dbReference>
<evidence type="ECO:0000313" key="4">
    <source>
        <dbReference type="EMBL" id="KAJ8299853.1"/>
    </source>
</evidence>
<organism evidence="4 5">
    <name type="scientific">Tegillarca granosa</name>
    <name type="common">Malaysian cockle</name>
    <name type="synonym">Anadara granosa</name>
    <dbReference type="NCBI Taxonomy" id="220873"/>
    <lineage>
        <taxon>Eukaryota</taxon>
        <taxon>Metazoa</taxon>
        <taxon>Spiralia</taxon>
        <taxon>Lophotrochozoa</taxon>
        <taxon>Mollusca</taxon>
        <taxon>Bivalvia</taxon>
        <taxon>Autobranchia</taxon>
        <taxon>Pteriomorphia</taxon>
        <taxon>Arcoida</taxon>
        <taxon>Arcoidea</taxon>
        <taxon>Arcidae</taxon>
        <taxon>Tegillarca</taxon>
    </lineage>
</organism>
<keyword evidence="5" id="KW-1185">Reference proteome</keyword>
<evidence type="ECO:0000259" key="3">
    <source>
        <dbReference type="Pfam" id="PF01522"/>
    </source>
</evidence>
<keyword evidence="2" id="KW-0732">Signal</keyword>
<dbReference type="InterPro" id="IPR052740">
    <property type="entry name" value="CE4"/>
</dbReference>
<feature type="compositionally biased region" description="Low complexity" evidence="1">
    <location>
        <begin position="555"/>
        <end position="566"/>
    </location>
</feature>
<feature type="domain" description="NodB homology" evidence="3">
    <location>
        <begin position="63"/>
        <end position="185"/>
    </location>
</feature>
<reference evidence="4 5" key="1">
    <citation type="submission" date="2022-12" db="EMBL/GenBank/DDBJ databases">
        <title>Chromosome-level genome of Tegillarca granosa.</title>
        <authorList>
            <person name="Kim J."/>
        </authorList>
    </citation>
    <scope>NUCLEOTIDE SEQUENCE [LARGE SCALE GENOMIC DNA]</scope>
    <source>
        <strain evidence="4">Teg-2019</strain>
        <tissue evidence="4">Adductor muscle</tissue>
    </source>
</reference>
<evidence type="ECO:0000256" key="1">
    <source>
        <dbReference type="SAM" id="MobiDB-lite"/>
    </source>
</evidence>
<dbReference type="InterPro" id="IPR011330">
    <property type="entry name" value="Glyco_hydro/deAcase_b/a-brl"/>
</dbReference>
<evidence type="ECO:0000313" key="5">
    <source>
        <dbReference type="Proteomes" id="UP001217089"/>
    </source>
</evidence>
<dbReference type="InterPro" id="IPR002509">
    <property type="entry name" value="NODB_dom"/>
</dbReference>
<sequence>MNLPKDMHWHLKVLTVFLLSLGLASGAAPSTCQVCLDRQTCMPPDCFCCRDEMQLPMTVNDIPQIVFFTFDDALTDQVAGFYDQLFDTSRKNPNGCPISMTMFISHNNTKYHQVNKFYKKGMEIAAHSVTHNHMNEANFYNEARLQKQNLASLGGIPERDIVGWRSPYLEPVGDLQPDKLKELGYVYDSTLTFSKRKLNNKVPTPFTLDFGWPYTCQVKPCPNREHTGFWEVPIVSLIDYKHKYDCVYVDGCMNAPPDENSAYKFLKDNFDSYYSKSRIPFGINMHPSWFYYPDRLKAMDRFILELANRKDVYILSIKQMIAWLKNPVALSDIHSFKPWSCSTASSGSSFARGTSSGFNQNTNGLPHQGIKKIVPSHVNTLKSWQQKFTESGRHQAIRKITIPQRVNKISQWRGTIQNGVLRLPTINRISWRQRQQNLRRNQIRTQPVTSPTISSVVNFNPVQNNVVRHTAITNPTQRPWTRPTWQQRTVTPRKVIDNSNSGWWSQPPQINPAPLHVPSQNIPLVTTTPVIQNPPTFEQQQLSLLEQQEQKHTRQQQQEQQQLQQNQMDLNRQLELQRLAENQRVQQEQERQRQLKLEVERKEQLALQESLRKEADRRKRLREERLLKNQRRRQQQASQTRKQNNQNTRTVNNVSSTRRAIEIWQRFVKFLTGKI</sequence>
<feature type="region of interest" description="Disordered" evidence="1">
    <location>
        <begin position="622"/>
        <end position="653"/>
    </location>
</feature>
<proteinExistence type="predicted"/>
<dbReference type="SUPFAM" id="SSF88713">
    <property type="entry name" value="Glycoside hydrolase/deacetylase"/>
    <property type="match status" value="1"/>
</dbReference>
<dbReference type="PANTHER" id="PTHR45985:SF8">
    <property type="entry name" value="CHITIN DEACETYLASE-LIKE 9, ISOFORM A"/>
    <property type="match status" value="1"/>
</dbReference>
<dbReference type="Proteomes" id="UP001217089">
    <property type="component" value="Unassembled WGS sequence"/>
</dbReference>
<evidence type="ECO:0000256" key="2">
    <source>
        <dbReference type="SAM" id="SignalP"/>
    </source>
</evidence>
<protein>
    <recommendedName>
        <fullName evidence="3">NodB homology domain-containing protein</fullName>
    </recommendedName>
</protein>
<dbReference type="EMBL" id="JARBDR010000920">
    <property type="protein sequence ID" value="KAJ8299853.1"/>
    <property type="molecule type" value="Genomic_DNA"/>
</dbReference>
<feature type="compositionally biased region" description="Low complexity" evidence="1">
    <location>
        <begin position="635"/>
        <end position="653"/>
    </location>
</feature>
<name>A0ABQ9E336_TEGGR</name>
<gene>
    <name evidence="4" type="ORF">KUTeg_022600</name>
</gene>
<feature type="region of interest" description="Disordered" evidence="1">
    <location>
        <begin position="547"/>
        <end position="566"/>
    </location>
</feature>